<evidence type="ECO:0000256" key="4">
    <source>
        <dbReference type="ARBA" id="ARBA00023136"/>
    </source>
</evidence>
<keyword evidence="6" id="KW-0636">Prenylation</keyword>
<dbReference type="InterPro" id="IPR050305">
    <property type="entry name" value="Small_GTPase_Rab"/>
</dbReference>
<dbReference type="PANTHER" id="PTHR47980">
    <property type="entry name" value="LD44762P"/>
    <property type="match status" value="1"/>
</dbReference>
<dbReference type="FunFam" id="3.40.50.300:FF:000586">
    <property type="entry name" value="Rab family GTPase"/>
    <property type="match status" value="1"/>
</dbReference>
<dbReference type="SMART" id="SM00174">
    <property type="entry name" value="RHO"/>
    <property type="match status" value="1"/>
</dbReference>
<evidence type="ECO:0000313" key="8">
    <source>
        <dbReference type="EMBL" id="CAG7719446.1"/>
    </source>
</evidence>
<dbReference type="InterPro" id="IPR001806">
    <property type="entry name" value="Small_GTPase"/>
</dbReference>
<keyword evidence="5" id="KW-0449">Lipoprotein</keyword>
<dbReference type="InterPro" id="IPR005225">
    <property type="entry name" value="Small_GTP-bd"/>
</dbReference>
<feature type="region of interest" description="Disordered" evidence="7">
    <location>
        <begin position="203"/>
        <end position="244"/>
    </location>
</feature>
<organism evidence="8 9">
    <name type="scientific">Allacma fusca</name>
    <dbReference type="NCBI Taxonomy" id="39272"/>
    <lineage>
        <taxon>Eukaryota</taxon>
        <taxon>Metazoa</taxon>
        <taxon>Ecdysozoa</taxon>
        <taxon>Arthropoda</taxon>
        <taxon>Hexapoda</taxon>
        <taxon>Collembola</taxon>
        <taxon>Symphypleona</taxon>
        <taxon>Sminthuridae</taxon>
        <taxon>Allacma</taxon>
    </lineage>
</organism>
<comment type="caution">
    <text evidence="8">The sequence shown here is derived from an EMBL/GenBank/DDBJ whole genome shotgun (WGS) entry which is preliminary data.</text>
</comment>
<name>A0A8J2NN96_9HEXA</name>
<accession>A0A8J2NN96</accession>
<dbReference type="SMART" id="SM00173">
    <property type="entry name" value="RAS"/>
    <property type="match status" value="1"/>
</dbReference>
<evidence type="ECO:0000256" key="7">
    <source>
        <dbReference type="SAM" id="MobiDB-lite"/>
    </source>
</evidence>
<dbReference type="AlphaFoldDB" id="A0A8J2NN96"/>
<dbReference type="GO" id="GO:0005525">
    <property type="term" value="F:GTP binding"/>
    <property type="evidence" value="ECO:0007669"/>
    <property type="project" value="UniProtKB-KW"/>
</dbReference>
<keyword evidence="2" id="KW-0547">Nucleotide-binding</keyword>
<evidence type="ECO:0000313" key="9">
    <source>
        <dbReference type="Proteomes" id="UP000708208"/>
    </source>
</evidence>
<dbReference type="PROSITE" id="PS51421">
    <property type="entry name" value="RAS"/>
    <property type="match status" value="1"/>
</dbReference>
<dbReference type="SMART" id="SM00175">
    <property type="entry name" value="RAB"/>
    <property type="match status" value="1"/>
</dbReference>
<evidence type="ECO:0000256" key="6">
    <source>
        <dbReference type="ARBA" id="ARBA00023289"/>
    </source>
</evidence>
<evidence type="ECO:0000256" key="2">
    <source>
        <dbReference type="ARBA" id="ARBA00022741"/>
    </source>
</evidence>
<dbReference type="PROSITE" id="PS51419">
    <property type="entry name" value="RAB"/>
    <property type="match status" value="1"/>
</dbReference>
<dbReference type="Pfam" id="PF00071">
    <property type="entry name" value="Ras"/>
    <property type="match status" value="1"/>
</dbReference>
<dbReference type="SMART" id="SM00177">
    <property type="entry name" value="ARF"/>
    <property type="match status" value="1"/>
</dbReference>
<keyword evidence="3" id="KW-0342">GTP-binding</keyword>
<gene>
    <name evidence="8" type="ORF">AFUS01_LOCUS8771</name>
</gene>
<dbReference type="SMART" id="SM00176">
    <property type="entry name" value="RAN"/>
    <property type="match status" value="1"/>
</dbReference>
<dbReference type="EMBL" id="CAJVCH010061514">
    <property type="protein sequence ID" value="CAG7719446.1"/>
    <property type="molecule type" value="Genomic_DNA"/>
</dbReference>
<comment type="subcellular location">
    <subcellularLocation>
        <location evidence="1">Endomembrane system</location>
    </subcellularLocation>
</comment>
<keyword evidence="4" id="KW-0472">Membrane</keyword>
<dbReference type="Proteomes" id="UP000708208">
    <property type="component" value="Unassembled WGS sequence"/>
</dbReference>
<dbReference type="GO" id="GO:0003924">
    <property type="term" value="F:GTPase activity"/>
    <property type="evidence" value="ECO:0007669"/>
    <property type="project" value="InterPro"/>
</dbReference>
<proteinExistence type="predicted"/>
<keyword evidence="9" id="KW-1185">Reference proteome</keyword>
<dbReference type="NCBIfam" id="TIGR00231">
    <property type="entry name" value="small_GTP"/>
    <property type="match status" value="1"/>
</dbReference>
<protein>
    <submittedName>
        <fullName evidence="8">Uncharacterized protein</fullName>
    </submittedName>
</protein>
<reference evidence="8" key="1">
    <citation type="submission" date="2021-06" db="EMBL/GenBank/DDBJ databases">
        <authorList>
            <person name="Hodson N. C."/>
            <person name="Mongue J. A."/>
            <person name="Jaron S. K."/>
        </authorList>
    </citation>
    <scope>NUCLEOTIDE SEQUENCE</scope>
</reference>
<feature type="compositionally biased region" description="Polar residues" evidence="7">
    <location>
        <begin position="212"/>
        <end position="244"/>
    </location>
</feature>
<evidence type="ECO:0000256" key="1">
    <source>
        <dbReference type="ARBA" id="ARBA00004308"/>
    </source>
</evidence>
<dbReference type="GO" id="GO:0012505">
    <property type="term" value="C:endomembrane system"/>
    <property type="evidence" value="ECO:0007669"/>
    <property type="project" value="UniProtKB-SubCell"/>
</dbReference>
<evidence type="ECO:0000256" key="5">
    <source>
        <dbReference type="ARBA" id="ARBA00023288"/>
    </source>
</evidence>
<sequence length="273" mass="29403">MRGDSLWKWILIGNSGVGKTSVLSRLCNDEFNNTFISTIGIDFKIKKAEIGGKNITVQIWDTAGQERFGTITKSCYRGANGVILVYDINNRNSFDDVNRWLNDIKLHTGENTARILVGNKCDLKSSRAVKTEEGQNVADNNGIPFIETSAKTGENIGKAFTTLAELILEEISPDFRSTSDKSTIGKTGSSVNQASTSVIASDSITGPVPIHSHTSSVELRNSSTIQARSSVSTGSSDLPSTKRASIAGNQSFTLTLDTSPELNAKKSRCCSKS</sequence>
<evidence type="ECO:0000256" key="3">
    <source>
        <dbReference type="ARBA" id="ARBA00023134"/>
    </source>
</evidence>
<dbReference type="PROSITE" id="PS51420">
    <property type="entry name" value="RHO"/>
    <property type="match status" value="1"/>
</dbReference>